<reference evidence="1 2" key="1">
    <citation type="submission" date="2016-06" db="EMBL/GenBank/DDBJ databases">
        <title>Genome sequence of endosymbiont of Candidatus Endolucinida thiodiazotropha.</title>
        <authorList>
            <person name="Poehlein A."/>
            <person name="Koenig S."/>
            <person name="Heiden S.E."/>
            <person name="Thuermer A."/>
            <person name="Voget S."/>
            <person name="Daniel R."/>
            <person name="Markert S."/>
            <person name="Gros O."/>
            <person name="Schweder T."/>
        </authorList>
    </citation>
    <scope>NUCLEOTIDE SEQUENCE [LARGE SCALE GENOMIC DNA]</scope>
    <source>
        <strain evidence="1 2">COS</strain>
    </source>
</reference>
<dbReference type="EMBL" id="MARB01000013">
    <property type="protein sequence ID" value="ODJ87186.1"/>
    <property type="molecule type" value="Genomic_DNA"/>
</dbReference>
<accession>A0A7Z0VKW5</accession>
<dbReference type="OrthoDB" id="5295974at2"/>
<protein>
    <submittedName>
        <fullName evidence="1">Uncharacterized protein</fullName>
    </submittedName>
</protein>
<dbReference type="Proteomes" id="UP000094769">
    <property type="component" value="Unassembled WGS sequence"/>
</dbReference>
<dbReference type="RefSeq" id="WP_069125139.1">
    <property type="nucleotide sequence ID" value="NZ_MARB01000013.1"/>
</dbReference>
<sequence>MKDTGHIHLLLPDILWPQEENKLEKPPVRPTTLEKYLTRSRVVPFQGNDLTETMFNLFGIASDSGSDYPVGAVSYFGYGGEPAKRCWAKATPVHLMADGDRVLLFGPDQLDIKPNEAESLARDFNDHFKPDGLSLLIQYQDDWYLQLPECPELTTYDIDFVIGRHIENYLPNGTDRPAWVNIFNETQMLFHQSGVNQQRMALGRATINGLWFSGFGGLPAPGQGYGAIYSSLPLAKGLARLSNTIHYEPQNCFDEIGCIDGETIIVYMGFADSKRTLDLAQWEDALMHTNDCLDRVSNGKSCEEFSIYNCRGEAFLVSRKRLRRGFWKPNKNIFSVAKGRRG</sequence>
<evidence type="ECO:0000313" key="2">
    <source>
        <dbReference type="Proteomes" id="UP000094769"/>
    </source>
</evidence>
<dbReference type="AlphaFoldDB" id="A0A7Z0VKW5"/>
<comment type="caution">
    <text evidence="1">The sequence shown here is derived from an EMBL/GenBank/DDBJ whole genome shotgun (WGS) entry which is preliminary data.</text>
</comment>
<proteinExistence type="predicted"/>
<keyword evidence="2" id="KW-1185">Reference proteome</keyword>
<evidence type="ECO:0000313" key="1">
    <source>
        <dbReference type="EMBL" id="ODJ87186.1"/>
    </source>
</evidence>
<organism evidence="1 2">
    <name type="scientific">Candidatus Thiodiazotropha endolucinida</name>
    <dbReference type="NCBI Taxonomy" id="1655433"/>
    <lineage>
        <taxon>Bacteria</taxon>
        <taxon>Pseudomonadati</taxon>
        <taxon>Pseudomonadota</taxon>
        <taxon>Gammaproteobacteria</taxon>
        <taxon>Chromatiales</taxon>
        <taxon>Sedimenticolaceae</taxon>
        <taxon>Candidatus Thiodiazotropha</taxon>
    </lineage>
</organism>
<name>A0A7Z0VKW5_9GAMM</name>
<gene>
    <name evidence="1" type="ORF">CODIS_24380</name>
</gene>